<sequence length="299" mass="31868">MPAKIGLALGSGGARGWAHIGVLRALDEIGIRPDVVCGTSMGAVVGAAYASGALDALEHYANALTQIRVRRMLDVNLASGGLIEGKHIVRLLCDLGFKPTFSEVDLPFVAVATDMAQGREIWLRSGNLVEAVRASIGIPGIFSPVWAEGRWLLDGGMSNPVPVSACRALGAEVIIAVNPNSRLYLPQRGTEVEETTRFYGMEAVLGTAPAQLRPLLRKYLGGNGKPARPTPGYLSVLSTSINLMTDQILRSRLAGDPPNVMVDLDLQDMTALDFTKAERAITHGRDAMMAKAGILKQML</sequence>
<gene>
    <name evidence="6" type="ORF">AKL17_2549</name>
</gene>
<dbReference type="PANTHER" id="PTHR14226">
    <property type="entry name" value="NEUROPATHY TARGET ESTERASE/SWISS CHEESE D.MELANOGASTER"/>
    <property type="match status" value="1"/>
</dbReference>
<name>A0A159Z3T1_9RHOB</name>
<organism evidence="6 7">
    <name type="scientific">Frigidibacter mobilis</name>
    <dbReference type="NCBI Taxonomy" id="1335048"/>
    <lineage>
        <taxon>Bacteria</taxon>
        <taxon>Pseudomonadati</taxon>
        <taxon>Pseudomonadota</taxon>
        <taxon>Alphaproteobacteria</taxon>
        <taxon>Rhodobacterales</taxon>
        <taxon>Paracoccaceae</taxon>
        <taxon>Frigidibacter</taxon>
    </lineage>
</organism>
<accession>A0A159Z3T1</accession>
<proteinExistence type="predicted"/>
<evidence type="ECO:0000256" key="2">
    <source>
        <dbReference type="ARBA" id="ARBA00022963"/>
    </source>
</evidence>
<evidence type="ECO:0000256" key="1">
    <source>
        <dbReference type="ARBA" id="ARBA00022801"/>
    </source>
</evidence>
<dbReference type="Pfam" id="PF01734">
    <property type="entry name" value="Patatin"/>
    <property type="match status" value="1"/>
</dbReference>
<keyword evidence="7" id="KW-1185">Reference proteome</keyword>
<keyword evidence="2 4" id="KW-0442">Lipid degradation</keyword>
<evidence type="ECO:0000256" key="3">
    <source>
        <dbReference type="ARBA" id="ARBA00023098"/>
    </source>
</evidence>
<dbReference type="EMBL" id="CP012661">
    <property type="protein sequence ID" value="AMY69792.1"/>
    <property type="molecule type" value="Genomic_DNA"/>
</dbReference>
<dbReference type="Proteomes" id="UP000076128">
    <property type="component" value="Chromosome"/>
</dbReference>
<dbReference type="InterPro" id="IPR050301">
    <property type="entry name" value="NTE"/>
</dbReference>
<dbReference type="SUPFAM" id="SSF52151">
    <property type="entry name" value="FabD/lysophospholipase-like"/>
    <property type="match status" value="1"/>
</dbReference>
<dbReference type="AlphaFoldDB" id="A0A159Z3T1"/>
<evidence type="ECO:0000256" key="4">
    <source>
        <dbReference type="PROSITE-ProRule" id="PRU01161"/>
    </source>
</evidence>
<dbReference type="InterPro" id="IPR016035">
    <property type="entry name" value="Acyl_Trfase/lysoPLipase"/>
</dbReference>
<evidence type="ECO:0000259" key="5">
    <source>
        <dbReference type="PROSITE" id="PS51635"/>
    </source>
</evidence>
<protein>
    <recommendedName>
        <fullName evidence="5">PNPLA domain-containing protein</fullName>
    </recommendedName>
</protein>
<dbReference type="RefSeq" id="WP_066813753.1">
    <property type="nucleotide sequence ID" value="NZ_CP012661.1"/>
</dbReference>
<dbReference type="OrthoDB" id="5290098at2"/>
<dbReference type="PATRIC" id="fig|1335048.3.peg.2657"/>
<comment type="caution">
    <text evidence="4">Lacks conserved residue(s) required for the propagation of feature annotation.</text>
</comment>
<keyword evidence="3 4" id="KW-0443">Lipid metabolism</keyword>
<dbReference type="PANTHER" id="PTHR14226:SF76">
    <property type="entry name" value="NTE FAMILY PROTEIN RSSA"/>
    <property type="match status" value="1"/>
</dbReference>
<dbReference type="InterPro" id="IPR002641">
    <property type="entry name" value="PNPLA_dom"/>
</dbReference>
<feature type="short sequence motif" description="DGA/G" evidence="4">
    <location>
        <begin position="154"/>
        <end position="156"/>
    </location>
</feature>
<feature type="short sequence motif" description="GXSXG" evidence="4">
    <location>
        <begin position="38"/>
        <end position="42"/>
    </location>
</feature>
<dbReference type="KEGG" id="daa:AKL17_2549"/>
<evidence type="ECO:0000313" key="6">
    <source>
        <dbReference type="EMBL" id="AMY69792.1"/>
    </source>
</evidence>
<feature type="domain" description="PNPLA" evidence="5">
    <location>
        <begin position="7"/>
        <end position="167"/>
    </location>
</feature>
<reference evidence="6 7" key="1">
    <citation type="submission" date="2015-09" db="EMBL/GenBank/DDBJ databases">
        <title>Complete genome sequence of Defluviimonas alba cai42t isolated from an oilfield in Xinjiang.</title>
        <authorList>
            <person name="Geng S."/>
            <person name="Pan X."/>
            <person name="Wu X."/>
        </authorList>
    </citation>
    <scope>NUCLEOTIDE SEQUENCE [LARGE SCALE GENOMIC DNA]</scope>
    <source>
        <strain evidence="7">cai42</strain>
    </source>
</reference>
<feature type="active site" description="Nucleophile" evidence="4">
    <location>
        <position position="40"/>
    </location>
</feature>
<dbReference type="STRING" id="1335048.AKL17_2549"/>
<feature type="active site" description="Proton acceptor" evidence="4">
    <location>
        <position position="154"/>
    </location>
</feature>
<dbReference type="GO" id="GO:0016042">
    <property type="term" value="P:lipid catabolic process"/>
    <property type="evidence" value="ECO:0007669"/>
    <property type="project" value="UniProtKB-UniRule"/>
</dbReference>
<dbReference type="Gene3D" id="3.40.1090.10">
    <property type="entry name" value="Cytosolic phospholipase A2 catalytic domain"/>
    <property type="match status" value="2"/>
</dbReference>
<keyword evidence="1 4" id="KW-0378">Hydrolase</keyword>
<dbReference type="GO" id="GO:0016787">
    <property type="term" value="F:hydrolase activity"/>
    <property type="evidence" value="ECO:0007669"/>
    <property type="project" value="UniProtKB-UniRule"/>
</dbReference>
<dbReference type="PROSITE" id="PS51635">
    <property type="entry name" value="PNPLA"/>
    <property type="match status" value="1"/>
</dbReference>
<evidence type="ECO:0000313" key="7">
    <source>
        <dbReference type="Proteomes" id="UP000076128"/>
    </source>
</evidence>